<feature type="chain" id="PRO_5026801150" evidence="1">
    <location>
        <begin position="29"/>
        <end position="117"/>
    </location>
</feature>
<dbReference type="EMBL" id="LR593886">
    <property type="protein sequence ID" value="VTR98650.1"/>
    <property type="molecule type" value="Genomic_DNA"/>
</dbReference>
<sequence>MRFLQTALTSSCAALVVCLVLLTGTARADAPTPFLEGKHVAGAVETEPAVVFKFWSIYVVVVTSDTAKKYAIPATAKSGVVDPKHLGRSATVEAKILSWTRREGRVPAVQLEILSVK</sequence>
<evidence type="ECO:0000313" key="2">
    <source>
        <dbReference type="EMBL" id="VTR98650.1"/>
    </source>
</evidence>
<evidence type="ECO:0000256" key="1">
    <source>
        <dbReference type="SAM" id="SignalP"/>
    </source>
</evidence>
<protein>
    <submittedName>
        <fullName evidence="2">Uncharacterized protein</fullName>
    </submittedName>
</protein>
<feature type="signal peptide" evidence="1">
    <location>
        <begin position="1"/>
        <end position="28"/>
    </location>
</feature>
<name>A0A6P2DDV9_9BACT</name>
<evidence type="ECO:0000313" key="3">
    <source>
        <dbReference type="Proteomes" id="UP000464178"/>
    </source>
</evidence>
<dbReference type="RefSeq" id="WP_162671658.1">
    <property type="nucleotide sequence ID" value="NZ_LR593886.1"/>
</dbReference>
<keyword evidence="1" id="KW-0732">Signal</keyword>
<proteinExistence type="predicted"/>
<keyword evidence="3" id="KW-1185">Reference proteome</keyword>
<accession>A0A6P2DDV9</accession>
<dbReference type="AlphaFoldDB" id="A0A6P2DDV9"/>
<gene>
    <name evidence="2" type="ORF">SOIL9_02040</name>
</gene>
<reference evidence="2 3" key="1">
    <citation type="submission" date="2019-05" db="EMBL/GenBank/DDBJ databases">
        <authorList>
            <consortium name="Science for Life Laboratories"/>
        </authorList>
    </citation>
    <scope>NUCLEOTIDE SEQUENCE [LARGE SCALE GENOMIC DNA]</scope>
    <source>
        <strain evidence="2">Soil9</strain>
    </source>
</reference>
<dbReference type="KEGG" id="gms:SOIL9_02040"/>
<dbReference type="Proteomes" id="UP000464178">
    <property type="component" value="Chromosome"/>
</dbReference>
<organism evidence="2 3">
    <name type="scientific">Gemmata massiliana</name>
    <dbReference type="NCBI Taxonomy" id="1210884"/>
    <lineage>
        <taxon>Bacteria</taxon>
        <taxon>Pseudomonadati</taxon>
        <taxon>Planctomycetota</taxon>
        <taxon>Planctomycetia</taxon>
        <taxon>Gemmatales</taxon>
        <taxon>Gemmataceae</taxon>
        <taxon>Gemmata</taxon>
    </lineage>
</organism>